<dbReference type="Pfam" id="PF13560">
    <property type="entry name" value="HTH_31"/>
    <property type="match status" value="1"/>
</dbReference>
<accession>A0A7V7TWU0</accession>
<feature type="domain" description="HTH cro/C1-type" evidence="1">
    <location>
        <begin position="7"/>
        <end position="37"/>
    </location>
</feature>
<dbReference type="InterPro" id="IPR010982">
    <property type="entry name" value="Lambda_DNA-bd_dom_sf"/>
</dbReference>
<evidence type="ECO:0000259" key="1">
    <source>
        <dbReference type="PROSITE" id="PS50943"/>
    </source>
</evidence>
<dbReference type="AlphaFoldDB" id="A0A7V7TWU0"/>
<keyword evidence="3" id="KW-1185">Reference proteome</keyword>
<dbReference type="Gene3D" id="1.10.260.40">
    <property type="entry name" value="lambda repressor-like DNA-binding domains"/>
    <property type="match status" value="1"/>
</dbReference>
<comment type="caution">
    <text evidence="2">The sequence shown here is derived from an EMBL/GenBank/DDBJ whole genome shotgun (WGS) entry which is preliminary data.</text>
</comment>
<dbReference type="Proteomes" id="UP000432089">
    <property type="component" value="Unassembled WGS sequence"/>
</dbReference>
<evidence type="ECO:0000313" key="3">
    <source>
        <dbReference type="Proteomes" id="UP000432089"/>
    </source>
</evidence>
<protein>
    <submittedName>
        <fullName evidence="2">Helix-turn-helix transcriptional regulator</fullName>
    </submittedName>
</protein>
<dbReference type="SUPFAM" id="SSF47413">
    <property type="entry name" value="lambda repressor-like DNA-binding domains"/>
    <property type="match status" value="1"/>
</dbReference>
<name>A0A7V7TWU0_9HYPH</name>
<dbReference type="EMBL" id="VZDO01000005">
    <property type="protein sequence ID" value="KAB0680175.1"/>
    <property type="molecule type" value="Genomic_DNA"/>
</dbReference>
<dbReference type="CDD" id="cd00093">
    <property type="entry name" value="HTH_XRE"/>
    <property type="match status" value="1"/>
</dbReference>
<dbReference type="RefSeq" id="WP_150969223.1">
    <property type="nucleotide sequence ID" value="NZ_VZDO01000005.1"/>
</dbReference>
<gene>
    <name evidence="2" type="ORF">F6X38_08270</name>
</gene>
<evidence type="ECO:0000313" key="2">
    <source>
        <dbReference type="EMBL" id="KAB0680175.1"/>
    </source>
</evidence>
<dbReference type="PROSITE" id="PS50943">
    <property type="entry name" value="HTH_CROC1"/>
    <property type="match status" value="1"/>
</dbReference>
<sequence>MIEASQLRAARGLIEWSQTQLAEAAGLSLPTIKRMEKVGPGRSSADNVNAVRRALEAAGVVFLEAGASAEGGPGVRLRKDLGT</sequence>
<dbReference type="InterPro" id="IPR001387">
    <property type="entry name" value="Cro/C1-type_HTH"/>
</dbReference>
<organism evidence="2 3">
    <name type="scientific">Plantimonas leprariae</name>
    <dbReference type="NCBI Taxonomy" id="2615207"/>
    <lineage>
        <taxon>Bacteria</taxon>
        <taxon>Pseudomonadati</taxon>
        <taxon>Pseudomonadota</taxon>
        <taxon>Alphaproteobacteria</taxon>
        <taxon>Hyphomicrobiales</taxon>
        <taxon>Aurantimonadaceae</taxon>
        <taxon>Plantimonas</taxon>
    </lineage>
</organism>
<reference evidence="2 3" key="1">
    <citation type="submission" date="2019-09" db="EMBL/GenBank/DDBJ databases">
        <title>YIM 132180 draft genome.</title>
        <authorList>
            <person name="Zhang K."/>
        </authorList>
    </citation>
    <scope>NUCLEOTIDE SEQUENCE [LARGE SCALE GENOMIC DNA]</scope>
    <source>
        <strain evidence="2 3">YIM 132180</strain>
    </source>
</reference>
<proteinExistence type="predicted"/>
<dbReference type="GO" id="GO:0003677">
    <property type="term" value="F:DNA binding"/>
    <property type="evidence" value="ECO:0007669"/>
    <property type="project" value="InterPro"/>
</dbReference>